<sequence length="444" mass="48402">MQVLTRSIENPSHSQPLDDLLERNPSLQIIILQWVDVCGVLRSRLLPVATFRKIVDSGSHLDCAPIDTCVPTTADFIPNIMPYFGHKGKIWPDISSLRIAHDGAGLGNTAICFGDIEFGNSDARSILKALVNGAKESQGLEFLVGMELEFCLLTPGTLDPAEPAPPGVAGTSRTLRSKVWPILNEAITALTEAGVGVEQSVKEYGVSAYEIALSPLPPVEAIDAYVYATELIKNVAYKHGLVATFYPTPYDGDMGQRSGEHIHISATSTDENWNPDTAMAGILSHIPALTALGMPQVDSYERVGIGKMGAGGLVGWGGNNRDMPVRRVATNHWEIRVNDGTSNPYAMVAGIIGATLNPKVLDIKEATRFTLMYSEEEKQELGLTKLLPTTLEAALEELENDRAWASSVLGEGYVEWFLALKKAEMNTVSNMDVQERRLFMLNYF</sequence>
<evidence type="ECO:0000256" key="1">
    <source>
        <dbReference type="ARBA" id="ARBA00022598"/>
    </source>
</evidence>
<dbReference type="OrthoDB" id="3364440at2759"/>
<dbReference type="InterPro" id="IPR008146">
    <property type="entry name" value="Gln_synth_cat_dom"/>
</dbReference>
<dbReference type="PANTHER" id="PTHR43785:SF2">
    <property type="entry name" value="TYPE-1 GLUTAMINE SYNTHETASE 1"/>
    <property type="match status" value="1"/>
</dbReference>
<dbReference type="Gene3D" id="3.30.590.10">
    <property type="entry name" value="Glutamine synthetase/guanido kinase, catalytic domain"/>
    <property type="match status" value="1"/>
</dbReference>
<name>A0A8H5WQG2_FUSHE</name>
<evidence type="ECO:0000313" key="6">
    <source>
        <dbReference type="Proteomes" id="UP000567885"/>
    </source>
</evidence>
<organism evidence="5 6">
    <name type="scientific">Fusarium heterosporum</name>
    <dbReference type="NCBI Taxonomy" id="42747"/>
    <lineage>
        <taxon>Eukaryota</taxon>
        <taxon>Fungi</taxon>
        <taxon>Dikarya</taxon>
        <taxon>Ascomycota</taxon>
        <taxon>Pezizomycotina</taxon>
        <taxon>Sordariomycetes</taxon>
        <taxon>Hypocreomycetidae</taxon>
        <taxon>Hypocreales</taxon>
        <taxon>Nectriaceae</taxon>
        <taxon>Fusarium</taxon>
        <taxon>Fusarium heterosporum species complex</taxon>
    </lineage>
</organism>
<dbReference type="AlphaFoldDB" id="A0A8H5WQG2"/>
<feature type="domain" description="GS catalytic" evidence="4">
    <location>
        <begin position="123"/>
        <end position="444"/>
    </location>
</feature>
<dbReference type="Proteomes" id="UP000567885">
    <property type="component" value="Unassembled WGS sequence"/>
</dbReference>
<comment type="similarity">
    <text evidence="2 3">Belongs to the glutamine synthetase family.</text>
</comment>
<dbReference type="EMBL" id="JAAGWQ010000103">
    <property type="protein sequence ID" value="KAF5667205.1"/>
    <property type="molecule type" value="Genomic_DNA"/>
</dbReference>
<dbReference type="GO" id="GO:0004356">
    <property type="term" value="F:glutamine synthetase activity"/>
    <property type="evidence" value="ECO:0007669"/>
    <property type="project" value="InterPro"/>
</dbReference>
<gene>
    <name evidence="5" type="ORF">FHETE_5908</name>
</gene>
<dbReference type="SUPFAM" id="SSF55931">
    <property type="entry name" value="Glutamine synthetase/guanido kinase"/>
    <property type="match status" value="1"/>
</dbReference>
<dbReference type="PANTHER" id="PTHR43785">
    <property type="entry name" value="GAMMA-GLUTAMYLPUTRESCINE SYNTHETASE"/>
    <property type="match status" value="1"/>
</dbReference>
<accession>A0A8H5WQG2</accession>
<keyword evidence="1" id="KW-0436">Ligase</keyword>
<dbReference type="InterPro" id="IPR014746">
    <property type="entry name" value="Gln_synth/guanido_kin_cat_dom"/>
</dbReference>
<dbReference type="SMART" id="SM01230">
    <property type="entry name" value="Gln-synt_C"/>
    <property type="match status" value="1"/>
</dbReference>
<protein>
    <submittedName>
        <fullName evidence="5">FluG-like protein</fullName>
    </submittedName>
</protein>
<dbReference type="PROSITE" id="PS51987">
    <property type="entry name" value="GS_CATALYTIC"/>
    <property type="match status" value="1"/>
</dbReference>
<comment type="caution">
    <text evidence="5">The sequence shown here is derived from an EMBL/GenBank/DDBJ whole genome shotgun (WGS) entry which is preliminary data.</text>
</comment>
<evidence type="ECO:0000256" key="2">
    <source>
        <dbReference type="PROSITE-ProRule" id="PRU01331"/>
    </source>
</evidence>
<proteinExistence type="inferred from homology"/>
<evidence type="ECO:0000313" key="5">
    <source>
        <dbReference type="EMBL" id="KAF5667205.1"/>
    </source>
</evidence>
<evidence type="ECO:0000259" key="4">
    <source>
        <dbReference type="PROSITE" id="PS51987"/>
    </source>
</evidence>
<dbReference type="Pfam" id="PF00120">
    <property type="entry name" value="Gln-synt_C"/>
    <property type="match status" value="1"/>
</dbReference>
<keyword evidence="6" id="KW-1185">Reference proteome</keyword>
<reference evidence="5 6" key="1">
    <citation type="submission" date="2020-05" db="EMBL/GenBank/DDBJ databases">
        <title>Identification and distribution of gene clusters putatively required for synthesis of sphingolipid metabolism inhibitors in phylogenetically diverse species of the filamentous fungus Fusarium.</title>
        <authorList>
            <person name="Kim H.-S."/>
            <person name="Busman M."/>
            <person name="Brown D.W."/>
            <person name="Divon H."/>
            <person name="Uhlig S."/>
            <person name="Proctor R.H."/>
        </authorList>
    </citation>
    <scope>NUCLEOTIDE SEQUENCE [LARGE SCALE GENOMIC DNA]</scope>
    <source>
        <strain evidence="5 6">NRRL 20693</strain>
    </source>
</reference>
<evidence type="ECO:0000256" key="3">
    <source>
        <dbReference type="RuleBase" id="RU000384"/>
    </source>
</evidence>